<dbReference type="GO" id="GO:0042802">
    <property type="term" value="F:identical protein binding"/>
    <property type="evidence" value="ECO:0007669"/>
    <property type="project" value="TreeGrafter"/>
</dbReference>
<dbReference type="GO" id="GO:0005975">
    <property type="term" value="P:carbohydrate metabolic process"/>
    <property type="evidence" value="ECO:0007669"/>
    <property type="project" value="InterPro"/>
</dbReference>
<accession>A0A310SH69</accession>
<dbReference type="GO" id="GO:0003883">
    <property type="term" value="F:CTP synthase activity"/>
    <property type="evidence" value="ECO:0007669"/>
    <property type="project" value="InterPro"/>
</dbReference>
<dbReference type="PANTHER" id="PTHR11550:SF0">
    <property type="entry name" value="CTP SYNTHASE-RELATED"/>
    <property type="match status" value="1"/>
</dbReference>
<dbReference type="EMBL" id="KQ764599">
    <property type="protein sequence ID" value="OAD54473.1"/>
    <property type="molecule type" value="Genomic_DNA"/>
</dbReference>
<dbReference type="GO" id="GO:0006241">
    <property type="term" value="P:CTP biosynthetic process"/>
    <property type="evidence" value="ECO:0007669"/>
    <property type="project" value="TreeGrafter"/>
</dbReference>
<dbReference type="Proteomes" id="UP000250275">
    <property type="component" value="Unassembled WGS sequence"/>
</dbReference>
<dbReference type="InterPro" id="IPR027417">
    <property type="entry name" value="P-loop_NTPase"/>
</dbReference>
<dbReference type="InterPro" id="IPR017456">
    <property type="entry name" value="CTP_synthase_N"/>
</dbReference>
<sequence>MGNEYNDLKSVKMHQIELKDNTLKLKFKETLLRMVSKSPRHLLLTNDLGNDNDRAIMYAVNAILFLKEGLEHDNLHITLFSVYQSLELKLNRYLGEYIQFEWSASTIPYQHGDVFVSSDGDESDLNLGHNERFTDEDLTRHSIITARILYQAVLKKERDGLHEGKTVQVVPPATDKIKKHIFISAIHSNAEVITEVGATVEGTIKFMGGFNTVASMTIALLNDSNITISVALHSVHGKSVYSRKKPLDACFSSVTLDGPHVDFYENIRVTMEVVTSAKELNASVKAEANAIRGQEDGAIGSCEIASDEYCPALATLGNDFLADGINNFHGKYPKN</sequence>
<dbReference type="InterPro" id="IPR004468">
    <property type="entry name" value="CTP_synthase"/>
</dbReference>
<dbReference type="Gene3D" id="3.40.50.300">
    <property type="entry name" value="P-loop containing nucleotide triphosphate hydrolases"/>
    <property type="match status" value="1"/>
</dbReference>
<dbReference type="GO" id="GO:0008270">
    <property type="term" value="F:zinc ion binding"/>
    <property type="evidence" value="ECO:0007669"/>
    <property type="project" value="InterPro"/>
</dbReference>
<protein>
    <submittedName>
        <fullName evidence="2">Fructose-bisphosphate aldolase</fullName>
    </submittedName>
</protein>
<gene>
    <name evidence="2" type="ORF">WN48_06754</name>
</gene>
<evidence type="ECO:0000313" key="2">
    <source>
        <dbReference type="EMBL" id="OAD54473.1"/>
    </source>
</evidence>
<evidence type="ECO:0000259" key="1">
    <source>
        <dbReference type="Pfam" id="PF06418"/>
    </source>
</evidence>
<organism evidence="2 3">
    <name type="scientific">Eufriesea mexicana</name>
    <dbReference type="NCBI Taxonomy" id="516756"/>
    <lineage>
        <taxon>Eukaryota</taxon>
        <taxon>Metazoa</taxon>
        <taxon>Ecdysozoa</taxon>
        <taxon>Arthropoda</taxon>
        <taxon>Hexapoda</taxon>
        <taxon>Insecta</taxon>
        <taxon>Pterygota</taxon>
        <taxon>Neoptera</taxon>
        <taxon>Endopterygota</taxon>
        <taxon>Hymenoptera</taxon>
        <taxon>Apocrita</taxon>
        <taxon>Aculeata</taxon>
        <taxon>Apoidea</taxon>
        <taxon>Anthophila</taxon>
        <taxon>Apidae</taxon>
        <taxon>Eufriesea</taxon>
    </lineage>
</organism>
<dbReference type="PANTHER" id="PTHR11550">
    <property type="entry name" value="CTP SYNTHASE"/>
    <property type="match status" value="1"/>
</dbReference>
<dbReference type="AlphaFoldDB" id="A0A310SH69"/>
<dbReference type="GO" id="GO:0016832">
    <property type="term" value="F:aldehyde-lyase activity"/>
    <property type="evidence" value="ECO:0007669"/>
    <property type="project" value="InterPro"/>
</dbReference>
<evidence type="ECO:0000313" key="3">
    <source>
        <dbReference type="Proteomes" id="UP000250275"/>
    </source>
</evidence>
<proteinExistence type="predicted"/>
<keyword evidence="3" id="KW-1185">Reference proteome</keyword>
<name>A0A310SH69_9HYME</name>
<dbReference type="Pfam" id="PF06418">
    <property type="entry name" value="CTP_synth_N"/>
    <property type="match status" value="1"/>
</dbReference>
<reference evidence="2 3" key="1">
    <citation type="submission" date="2015-07" db="EMBL/GenBank/DDBJ databases">
        <title>The genome of Eufriesea mexicana.</title>
        <authorList>
            <person name="Pan H."/>
            <person name="Kapheim K."/>
        </authorList>
    </citation>
    <scope>NUCLEOTIDE SEQUENCE [LARGE SCALE GENOMIC DNA]</scope>
    <source>
        <strain evidence="2">0111107269</strain>
        <tissue evidence="2">Whole body</tissue>
    </source>
</reference>
<dbReference type="SUPFAM" id="SSF52540">
    <property type="entry name" value="P-loop containing nucleoside triphosphate hydrolases"/>
    <property type="match status" value="1"/>
</dbReference>
<dbReference type="GO" id="GO:0019856">
    <property type="term" value="P:pyrimidine nucleobase biosynthetic process"/>
    <property type="evidence" value="ECO:0007669"/>
    <property type="project" value="TreeGrafter"/>
</dbReference>
<dbReference type="OrthoDB" id="10257187at2759"/>
<feature type="domain" description="CTP synthase N-terminal" evidence="1">
    <location>
        <begin position="105"/>
        <end position="258"/>
    </location>
</feature>